<dbReference type="EMBL" id="MG009575">
    <property type="protein sequence ID" value="ATN93974.1"/>
    <property type="molecule type" value="Genomic_DNA"/>
</dbReference>
<dbReference type="KEGG" id="vg:63210114"/>
<keyword evidence="2" id="KW-1185">Reference proteome</keyword>
<dbReference type="Proteomes" id="UP000229090">
    <property type="component" value="Segment"/>
</dbReference>
<evidence type="ECO:0000313" key="1">
    <source>
        <dbReference type="EMBL" id="ATN93974.1"/>
    </source>
</evidence>
<dbReference type="RefSeq" id="YP_010013501.1">
    <property type="nucleotide sequence ID" value="NC_053512.1"/>
</dbReference>
<evidence type="ECO:0000313" key="2">
    <source>
        <dbReference type="Proteomes" id="UP000229090"/>
    </source>
</evidence>
<name>A0A2D1GPQ3_9CAUD</name>
<protein>
    <submittedName>
        <fullName evidence="1">Uncharacterized protein</fullName>
    </submittedName>
</protein>
<reference evidence="2" key="1">
    <citation type="submission" date="2017-09" db="EMBL/GenBank/DDBJ databases">
        <authorList>
            <person name="Ehlers B."/>
            <person name="Leendertz F.H."/>
        </authorList>
    </citation>
    <scope>NUCLEOTIDE SEQUENCE [LARGE SCALE GENOMIC DNA]</scope>
</reference>
<sequence length="94" mass="11108">MRIPVTTPQKPNLWDRLTLDEVKELLTFSVAECRRAHELLEEDERLAAEDPYRGRNYRLRLLVKGWEAVQDAHWAWYQEKLNAESTKGLGSQRN</sequence>
<gene>
    <name evidence="1" type="primary">11</name>
    <name evidence="1" type="ORF">SEA_KUMAO_11</name>
</gene>
<accession>A0A2D1GPQ3</accession>
<organism evidence="1 2">
    <name type="scientific">Mycobacterium phage Kumao</name>
    <dbReference type="NCBI Taxonomy" id="2041344"/>
    <lineage>
        <taxon>Viruses</taxon>
        <taxon>Duplodnaviria</taxon>
        <taxon>Heunggongvirae</taxon>
        <taxon>Uroviricota</taxon>
        <taxon>Caudoviricetes</taxon>
        <taxon>Vilmaviridae</taxon>
        <taxon>Kumaovirus</taxon>
        <taxon>Kumaovirus kumao</taxon>
    </lineage>
</organism>
<dbReference type="GeneID" id="63210114"/>
<proteinExistence type="predicted"/>